<dbReference type="EMBL" id="CP134145">
    <property type="protein sequence ID" value="WNC72530.1"/>
    <property type="molecule type" value="Genomic_DNA"/>
</dbReference>
<protein>
    <submittedName>
        <fullName evidence="3">Chain length determinant family protein</fullName>
    </submittedName>
</protein>
<proteinExistence type="predicted"/>
<reference evidence="4" key="1">
    <citation type="submission" date="2023-09" db="EMBL/GenBank/DDBJ databases">
        <authorList>
            <person name="Li S."/>
            <person name="Li X."/>
            <person name="Zhang C."/>
            <person name="Zhao Z."/>
        </authorList>
    </citation>
    <scope>NUCLEOTIDE SEQUENCE [LARGE SCALE GENOMIC DNA]</scope>
    <source>
        <strain evidence="4">SQ149</strain>
    </source>
</reference>
<organism evidence="3 4">
    <name type="scientific">Thalassotalea psychrophila</name>
    <dbReference type="NCBI Taxonomy" id="3065647"/>
    <lineage>
        <taxon>Bacteria</taxon>
        <taxon>Pseudomonadati</taxon>
        <taxon>Pseudomonadota</taxon>
        <taxon>Gammaproteobacteria</taxon>
        <taxon>Alteromonadales</taxon>
        <taxon>Colwelliaceae</taxon>
        <taxon>Thalassotalea</taxon>
    </lineage>
</organism>
<accession>A0ABY9TXN8</accession>
<dbReference type="Proteomes" id="UP001258994">
    <property type="component" value="Chromosome"/>
</dbReference>
<dbReference type="InterPro" id="IPR014345">
    <property type="entry name" value="XrtA_polysacc_chain"/>
</dbReference>
<dbReference type="InterPro" id="IPR050445">
    <property type="entry name" value="Bact_polysacc_biosynth/exp"/>
</dbReference>
<dbReference type="PANTHER" id="PTHR32309">
    <property type="entry name" value="TYROSINE-PROTEIN KINASE"/>
    <property type="match status" value="1"/>
</dbReference>
<evidence type="ECO:0000313" key="3">
    <source>
        <dbReference type="EMBL" id="WNC72530.1"/>
    </source>
</evidence>
<feature type="coiled-coil region" evidence="1">
    <location>
        <begin position="288"/>
        <end position="395"/>
    </location>
</feature>
<feature type="transmembrane region" description="Helical" evidence="2">
    <location>
        <begin position="496"/>
        <end position="517"/>
    </location>
</feature>
<keyword evidence="1" id="KW-0175">Coiled coil</keyword>
<feature type="transmembrane region" description="Helical" evidence="2">
    <location>
        <begin position="21"/>
        <end position="40"/>
    </location>
</feature>
<dbReference type="NCBIfam" id="TIGR03007">
    <property type="entry name" value="pepcterm_ChnLen"/>
    <property type="match status" value="1"/>
</dbReference>
<gene>
    <name evidence="3" type="ORF">RGQ13_00730</name>
</gene>
<keyword evidence="2" id="KW-1133">Transmembrane helix</keyword>
<dbReference type="PANTHER" id="PTHR32309:SF13">
    <property type="entry name" value="FERRIC ENTEROBACTIN TRANSPORT PROTEIN FEPE"/>
    <property type="match status" value="1"/>
</dbReference>
<name>A0ABY9TXN8_9GAMM</name>
<keyword evidence="4" id="KW-1185">Reference proteome</keyword>
<sequence length="529" mass="60404">MYEQLEKLKEAVLGVWAKKHFIIISTWLICPAGWFGVVQLPDQYEASARVYVDTQSLLRPLMKGLMVETDPNIQIRLMIKTLLSRPNLERIARMTDLDLQAKDNNEFDQLIEKLKENIVIESVGRENIYTLSTEEKSPILAKNIVQAALTVFIENTLGETRSDTDTAQQFLQQQIDDYEQRLLIAEKKLTEFKQKYSGIMPSDSNSFYAALDNAKRLLKATNLQKLETQTRLNSARAQLNKENSMSSNYSDNVIENDEITTTFDESILTLQANLDNLLISYTEKHPDVREVNRRLIELKKLRRKEIENYYSGSNSDSGQSTNSANKSPVYQAMKIQINQLENEVASLTVRSNDYQQQVNGLNAKIHVLPEVEAEMVALNRDYEINKNNFEELLERRETASLARQANATSDKIQFRVIDPPRAPLHPSGPYRILFFFAVFIISILVGGGLAYLNLKINPIVVSASQLSRETSLPIFGVVGAAEKLHLAHINKKRTRLFITSNFILLVILLMLIGYFLMPELMQPQLKRIF</sequence>
<keyword evidence="2" id="KW-0812">Transmembrane</keyword>
<evidence type="ECO:0000256" key="2">
    <source>
        <dbReference type="SAM" id="Phobius"/>
    </source>
</evidence>
<keyword evidence="2" id="KW-0472">Membrane</keyword>
<feature type="transmembrane region" description="Helical" evidence="2">
    <location>
        <begin position="432"/>
        <end position="452"/>
    </location>
</feature>
<feature type="coiled-coil region" evidence="1">
    <location>
        <begin position="168"/>
        <end position="195"/>
    </location>
</feature>
<evidence type="ECO:0000313" key="4">
    <source>
        <dbReference type="Proteomes" id="UP001258994"/>
    </source>
</evidence>
<evidence type="ECO:0000256" key="1">
    <source>
        <dbReference type="SAM" id="Coils"/>
    </source>
</evidence>
<dbReference type="RefSeq" id="WP_348391647.1">
    <property type="nucleotide sequence ID" value="NZ_CP134145.1"/>
</dbReference>